<dbReference type="Pfam" id="PF00005">
    <property type="entry name" value="ABC_tran"/>
    <property type="match status" value="2"/>
</dbReference>
<evidence type="ECO:0000313" key="20">
    <source>
        <dbReference type="Proteomes" id="UP000005237"/>
    </source>
</evidence>
<feature type="transmembrane region" description="Helical" evidence="15">
    <location>
        <begin position="913"/>
        <end position="930"/>
    </location>
</feature>
<feature type="region of interest" description="Disordered" evidence="14">
    <location>
        <begin position="696"/>
        <end position="734"/>
    </location>
</feature>
<keyword evidence="10 15" id="KW-1133">Transmembrane helix</keyword>
<dbReference type="PROSITE" id="PS00211">
    <property type="entry name" value="ABC_TRANSPORTER_1"/>
    <property type="match status" value="2"/>
</dbReference>
<feature type="compositionally biased region" description="Acidic residues" evidence="14">
    <location>
        <begin position="716"/>
        <end position="728"/>
    </location>
</feature>
<evidence type="ECO:0000259" key="16">
    <source>
        <dbReference type="PROSITE" id="PS50850"/>
    </source>
</evidence>
<dbReference type="PROSITE" id="PS50929">
    <property type="entry name" value="ABC_TM1F"/>
    <property type="match status" value="2"/>
</dbReference>
<comment type="similarity">
    <text evidence="2">Belongs to the ABC transporter superfamily. ABCB family. Multidrug resistance exporter (TC 3.A.1.201) subfamily.</text>
</comment>
<dbReference type="EC" id="7.6.2.2" evidence="3"/>
<keyword evidence="4" id="KW-0813">Transport</keyword>
<feature type="domain" description="ABC transporter" evidence="17">
    <location>
        <begin position="1089"/>
        <end position="1325"/>
    </location>
</feature>
<dbReference type="CDD" id="cd17317">
    <property type="entry name" value="MFS_SLC22"/>
    <property type="match status" value="1"/>
</dbReference>
<feature type="transmembrane region" description="Helical" evidence="15">
    <location>
        <begin position="1019"/>
        <end position="1038"/>
    </location>
</feature>
<dbReference type="EnsemblMetazoa" id="CJA03941.1">
    <property type="protein sequence ID" value="CJA03941.1"/>
    <property type="gene ID" value="WBGene00123145"/>
</dbReference>
<evidence type="ECO:0000256" key="12">
    <source>
        <dbReference type="ARBA" id="ARBA00023180"/>
    </source>
</evidence>
<evidence type="ECO:0000256" key="2">
    <source>
        <dbReference type="ARBA" id="ARBA00007577"/>
    </source>
</evidence>
<dbReference type="FunFam" id="1.20.1560.10:FF:000087">
    <property type="entry name" value="p-GlycoProtein related"/>
    <property type="match status" value="1"/>
</dbReference>
<dbReference type="GO" id="GO:0008559">
    <property type="term" value="F:ABC-type xenobiotic transporter activity"/>
    <property type="evidence" value="ECO:0007669"/>
    <property type="project" value="UniProtKB-EC"/>
</dbReference>
<dbReference type="InterPro" id="IPR003593">
    <property type="entry name" value="AAA+_ATPase"/>
</dbReference>
<feature type="transmembrane region" description="Helical" evidence="15">
    <location>
        <begin position="555"/>
        <end position="573"/>
    </location>
</feature>
<evidence type="ECO:0000256" key="9">
    <source>
        <dbReference type="ARBA" id="ARBA00022967"/>
    </source>
</evidence>
<dbReference type="SUPFAM" id="SSF103473">
    <property type="entry name" value="MFS general substrate transporter"/>
    <property type="match status" value="1"/>
</dbReference>
<evidence type="ECO:0000259" key="18">
    <source>
        <dbReference type="PROSITE" id="PS50929"/>
    </source>
</evidence>
<feature type="transmembrane region" description="Helical" evidence="15">
    <location>
        <begin position="1465"/>
        <end position="1485"/>
    </location>
</feature>
<dbReference type="FunFam" id="3.40.50.300:FF:001797">
    <property type="entry name" value="ABC transporter, putative"/>
    <property type="match status" value="1"/>
</dbReference>
<feature type="transmembrane region" description="Helical" evidence="15">
    <location>
        <begin position="290"/>
        <end position="308"/>
    </location>
</feature>
<dbReference type="InterPro" id="IPR005828">
    <property type="entry name" value="MFS_sugar_transport-like"/>
</dbReference>
<evidence type="ECO:0000256" key="8">
    <source>
        <dbReference type="ARBA" id="ARBA00022840"/>
    </source>
</evidence>
<feature type="transmembrane region" description="Helical" evidence="15">
    <location>
        <begin position="315"/>
        <end position="333"/>
    </location>
</feature>
<evidence type="ECO:0000256" key="6">
    <source>
        <dbReference type="ARBA" id="ARBA00022737"/>
    </source>
</evidence>
<feature type="region of interest" description="Disordered" evidence="14">
    <location>
        <begin position="1"/>
        <end position="20"/>
    </location>
</feature>
<reference evidence="20" key="1">
    <citation type="submission" date="2010-08" db="EMBL/GenBank/DDBJ databases">
        <authorList>
            <consortium name="Caenorhabditis japonica Sequencing Consortium"/>
            <person name="Wilson R.K."/>
        </authorList>
    </citation>
    <scope>NUCLEOTIDE SEQUENCE [LARGE SCALE GENOMIC DNA]</scope>
    <source>
        <strain evidence="20">DF5081</strain>
    </source>
</reference>
<evidence type="ECO:0000256" key="5">
    <source>
        <dbReference type="ARBA" id="ARBA00022692"/>
    </source>
</evidence>
<reference evidence="19" key="2">
    <citation type="submission" date="2022-06" db="UniProtKB">
        <authorList>
            <consortium name="EnsemblMetazoa"/>
        </authorList>
    </citation>
    <scope>IDENTIFICATION</scope>
    <source>
        <strain evidence="19">DF5081</strain>
    </source>
</reference>
<dbReference type="CDD" id="cd18578">
    <property type="entry name" value="ABC_6TM_Pgp_ABCB1_D2_like"/>
    <property type="match status" value="1"/>
</dbReference>
<dbReference type="SUPFAM" id="SSF52540">
    <property type="entry name" value="P-loop containing nucleoside triphosphate hydrolases"/>
    <property type="match status" value="2"/>
</dbReference>
<evidence type="ECO:0000259" key="17">
    <source>
        <dbReference type="PROSITE" id="PS50893"/>
    </source>
</evidence>
<keyword evidence="9" id="KW-1278">Translocase</keyword>
<keyword evidence="5 15" id="KW-0812">Transmembrane</keyword>
<dbReference type="CDD" id="cd03249">
    <property type="entry name" value="ABC_MTABC3_MDL1_MDL2"/>
    <property type="match status" value="2"/>
</dbReference>
<feature type="transmembrane region" description="Helical" evidence="15">
    <location>
        <begin position="489"/>
        <end position="509"/>
    </location>
</feature>
<feature type="transmembrane region" description="Helical" evidence="15">
    <location>
        <begin position="1421"/>
        <end position="1445"/>
    </location>
</feature>
<dbReference type="CDD" id="cd18577">
    <property type="entry name" value="ABC_6TM_Pgp_ABCB1_D1_like"/>
    <property type="match status" value="1"/>
</dbReference>
<feature type="transmembrane region" description="Helical" evidence="15">
    <location>
        <begin position="1682"/>
        <end position="1703"/>
    </location>
</feature>
<evidence type="ECO:0000256" key="4">
    <source>
        <dbReference type="ARBA" id="ARBA00022448"/>
    </source>
</evidence>
<feature type="domain" description="ABC transmembrane type-1" evidence="18">
    <location>
        <begin position="760"/>
        <end position="1054"/>
    </location>
</feature>
<dbReference type="InterPro" id="IPR011527">
    <property type="entry name" value="ABC1_TM_dom"/>
</dbReference>
<comment type="subcellular location">
    <subcellularLocation>
        <location evidence="1">Membrane</location>
        <topology evidence="1">Multi-pass membrane protein</topology>
    </subcellularLocation>
</comment>
<dbReference type="FunFam" id="3.40.50.300:FF:000479">
    <property type="entry name" value="Multidrug resistance protein 1A"/>
    <property type="match status" value="1"/>
</dbReference>
<feature type="transmembrane region" description="Helical" evidence="15">
    <location>
        <begin position="756"/>
        <end position="780"/>
    </location>
</feature>
<feature type="transmembrane region" description="Helical" evidence="15">
    <location>
        <begin position="989"/>
        <end position="1013"/>
    </location>
</feature>
<dbReference type="Proteomes" id="UP000005237">
    <property type="component" value="Unassembled WGS sequence"/>
</dbReference>
<comment type="catalytic activity">
    <reaction evidence="13">
        <text>ATP + H2O + xenobioticSide 1 = ADP + phosphate + xenobioticSide 2.</text>
        <dbReference type="EC" id="7.6.2.2"/>
    </reaction>
</comment>
<feature type="transmembrane region" description="Helical" evidence="15">
    <location>
        <begin position="373"/>
        <end position="395"/>
    </location>
</feature>
<dbReference type="InterPro" id="IPR036640">
    <property type="entry name" value="ABC1_TM_sf"/>
</dbReference>
<dbReference type="Gene3D" id="1.20.1560.10">
    <property type="entry name" value="ABC transporter type 1, transmembrane domain"/>
    <property type="match status" value="1"/>
</dbReference>
<feature type="domain" description="ABC transporter" evidence="17">
    <location>
        <begin position="1742"/>
        <end position="1978"/>
    </location>
</feature>
<keyword evidence="20" id="KW-1185">Reference proteome</keyword>
<dbReference type="PANTHER" id="PTHR43394">
    <property type="entry name" value="ATP-DEPENDENT PERMEASE MDL1, MITOCHONDRIAL"/>
    <property type="match status" value="1"/>
</dbReference>
<feature type="transmembrane region" description="Helical" evidence="15">
    <location>
        <begin position="642"/>
        <end position="662"/>
    </location>
</feature>
<dbReference type="GO" id="GO:0016887">
    <property type="term" value="F:ATP hydrolysis activity"/>
    <property type="evidence" value="ECO:0007669"/>
    <property type="project" value="InterPro"/>
</dbReference>
<proteinExistence type="inferred from homology"/>
<dbReference type="InterPro" id="IPR005829">
    <property type="entry name" value="Sugar_transporter_CS"/>
</dbReference>
<dbReference type="GO" id="GO:0005524">
    <property type="term" value="F:ATP binding"/>
    <property type="evidence" value="ECO:0007669"/>
    <property type="project" value="UniProtKB-KW"/>
</dbReference>
<feature type="region of interest" description="Disordered" evidence="14">
    <location>
        <begin position="1337"/>
        <end position="1360"/>
    </location>
</feature>
<feature type="compositionally biased region" description="Basic and acidic residues" evidence="14">
    <location>
        <begin position="1344"/>
        <end position="1355"/>
    </location>
</feature>
<evidence type="ECO:0000256" key="7">
    <source>
        <dbReference type="ARBA" id="ARBA00022741"/>
    </source>
</evidence>
<evidence type="ECO:0000256" key="14">
    <source>
        <dbReference type="SAM" id="MobiDB-lite"/>
    </source>
</evidence>
<feature type="transmembrane region" description="Helical" evidence="15">
    <location>
        <begin position="1647"/>
        <end position="1670"/>
    </location>
</feature>
<keyword evidence="12" id="KW-0325">Glycoprotein</keyword>
<feature type="transmembrane region" description="Helical" evidence="15">
    <location>
        <begin position="579"/>
        <end position="601"/>
    </location>
</feature>
<feature type="transmembrane region" description="Helical" evidence="15">
    <location>
        <begin position="1544"/>
        <end position="1562"/>
    </location>
</feature>
<keyword evidence="11 15" id="KW-0472">Membrane</keyword>
<dbReference type="Pfam" id="PF00083">
    <property type="entry name" value="Sugar_tr"/>
    <property type="match status" value="1"/>
</dbReference>
<evidence type="ECO:0000256" key="13">
    <source>
        <dbReference type="ARBA" id="ARBA00034018"/>
    </source>
</evidence>
<dbReference type="PROSITE" id="PS50893">
    <property type="entry name" value="ABC_TRANSPORTER_2"/>
    <property type="match status" value="2"/>
</dbReference>
<dbReference type="GO" id="GO:0090374">
    <property type="term" value="P:oligopeptide export from mitochondrion"/>
    <property type="evidence" value="ECO:0007669"/>
    <property type="project" value="TreeGrafter"/>
</dbReference>
<dbReference type="InterPro" id="IPR036259">
    <property type="entry name" value="MFS_trans_sf"/>
</dbReference>
<dbReference type="Gene3D" id="1.20.1250.20">
    <property type="entry name" value="MFS general substrate transporter like domains"/>
    <property type="match status" value="1"/>
</dbReference>
<sequence length="1981" mass="220774">MSESEPAPNEAELPHEALPEAYPVEFPALRSDTDLITNTTIHSDTPLENHPLIYSNPEFTTAKFLTPQPSVQIVEPGIPSVAPSEASVTTENGAKSTPNGKLKSEMEIRNQHYQKQKQYASTKEPRSKRLTDIDFEGILQLIGGCSYWQIIVYLIISVQQVPHAMFNLSVVYMMYQPDHWCKIPFFNEESFSAELGYTNYTWDQVLNSTIAFPKTFNKQRNELHHDQCHHFERDYVHIKLSPWAQVKDMNATDKIMRCKEWEYDKSVMERTVVTEWNRVCDNNWSRAHVHMSYSLGYLVGCFVGGFVSDRYGRKTAITLFGVLTMLFGFLLTYSKEFEIFLVVRFLLAATNEAADLAAYVLCMEVTGTKYRSIVGSLIQAPWACGYAFLALIAYLTKSWTMIHLICVVLHIISLLLLYFLPESPRWLILNNRTKLAEKIIRKACHYNKSRLPSDLGLVRHAEKKKWMKHNEKPSYFHLFRSSELRFRNVVLFIVWIATALVYYGMVIALSDQSSPGRRVFDGNFFLNNAMAGAIELPTLVFCVFLLRMGRKKSQMLVLFGSGLFLLTSVIMVHRKQSTFALIFMLLSKACIQGSFNILYIFTSELNPTVVRNSAVGISSMVARMGAGASGYIAILSDVTMPLVPMTIFACFSLFAGCLVLLLPETQGLPLPDTILDSVQMIKRTPKPCGTLSGTFLGAKDDDNLPYGGKLPRPPSDEDEDEEEDDEESQNTIPKKTALQDNKVKLFQFRDSDYKDYLLFIGGLVLSAVNGALVPFNSLIFEGIANALMEGEAQWQNGTLDMPWFSNEIQFYCLRYFYLGLALFIVSYSANACLYTLCERRLHCIRKHYLRSVLRQDARWFDEHTIGGLTQKMSSGIEKIKDGIGDKVGVVIGGVSTFVSGVAIGFYMCWQLTLVMLVSVPLQLGSMYLSAKHLNRATKNEMSAYSNAGGMANEVIAGIRTVMSFNAQPFEINRYAHQLREARKMGIRKAIILAACTAFPMMLMFVSMAIAFWYGATLSAAGSVSAGAVFAVFWAVIIGTRRLGEAAPHLGAITGARLAIHDIFKVIDHQPHINCTAKEGKVPGKIHGKLTFENIEFTYPSRPELKILKGVTFDVNPGETVALVGHSGCGKSTSIGLLMRFYNQDAGLIKLDGLPIEEYNIQWLRSTIGIVQQEPIIFVATVAENIRMGDESITDADIEEACQMANAHEFITKLSDKYETLIGAGAVQLSGGQKQRVAIARAIVRKPQILLLDEATSALDTESERMVQAALDKASEGRTTLCIAHRLSTIRNASKILVFDQGLIAERGTHAELIQKEEGIYAGMVRAQEIERAKEDTTLDDENTDEGHQAFHRDTVTSDEERELQQSLARDSTRLRQSMISTTTQVPDWEIESAREDMREEGAMEASLIDIFKYASPEMRGVLIALVFTFIRGLTWPVFSIVYGQLFKILSAGGDDVSIKALLNSLWFLLLAFTSAVSTLISGGLLGKAGETMSGRLRMDVFRNIMQQDASYFDDPIHNVGSLTSRLATDAPNVQAAVDQRLSEVLTGIVSLFTGVGVAFYYGWNMAPIGLGTALLLVVVQSAVAQYLKFRGQKDMESAIEASRLVTESISNWKTVQALTKQDYMYQAFTAASKSPHRRAMVRGLWQSLSFALAGSFVMWNFAIAYMFGLWLISNGWSTPYTVFQVIEALNMASMSVMLAASYFPEYVRARISAGIMFTMIRQKSIIDNRGLTGDTPPIKGNIYMRGVYFAYPNRKRQLVLDGFNMSANFGQTVALVGPSGCGKSTTIQLIERYYDALCGDVNIDDHDIRDLSVKHLRDNIALVGQEPTLFNLTIRENITYGLENVTQETVEKAATLANIHTFVMGLPDGYDTSVGAGGGRLSGGQKQRIAIARAIVRDPKILLLDEATSALDTESEKIVQEALDKARLGRTCVVIAHRLSTIQNADKIIVCRNGKAIEEGTHQTLLARRGLYYRLVEKQST</sequence>
<dbReference type="GO" id="GO:0005743">
    <property type="term" value="C:mitochondrial inner membrane"/>
    <property type="evidence" value="ECO:0007669"/>
    <property type="project" value="TreeGrafter"/>
</dbReference>
<dbReference type="PROSITE" id="PS00216">
    <property type="entry name" value="SUGAR_TRANSPORT_1"/>
    <property type="match status" value="1"/>
</dbReference>
<organism evidence="19 20">
    <name type="scientific">Caenorhabditis japonica</name>
    <dbReference type="NCBI Taxonomy" id="281687"/>
    <lineage>
        <taxon>Eukaryota</taxon>
        <taxon>Metazoa</taxon>
        <taxon>Ecdysozoa</taxon>
        <taxon>Nematoda</taxon>
        <taxon>Chromadorea</taxon>
        <taxon>Rhabditida</taxon>
        <taxon>Rhabditina</taxon>
        <taxon>Rhabditomorpha</taxon>
        <taxon>Rhabditoidea</taxon>
        <taxon>Rhabditidae</taxon>
        <taxon>Peloderinae</taxon>
        <taxon>Caenorhabditis</taxon>
    </lineage>
</organism>
<feature type="transmembrane region" description="Helical" evidence="15">
    <location>
        <begin position="401"/>
        <end position="420"/>
    </location>
</feature>
<dbReference type="Gene3D" id="3.40.50.300">
    <property type="entry name" value="P-loop containing nucleotide triphosphate hydrolases"/>
    <property type="match status" value="2"/>
</dbReference>
<accession>A0A8R1HMH7</accession>
<feature type="domain" description="ABC transmembrane type-1" evidence="18">
    <location>
        <begin position="1422"/>
        <end position="1708"/>
    </location>
</feature>
<evidence type="ECO:0000256" key="1">
    <source>
        <dbReference type="ARBA" id="ARBA00004141"/>
    </source>
</evidence>
<keyword evidence="8" id="KW-0067">ATP-binding</keyword>
<feature type="transmembrane region" description="Helical" evidence="15">
    <location>
        <begin position="887"/>
        <end position="907"/>
    </location>
</feature>
<evidence type="ECO:0000256" key="10">
    <source>
        <dbReference type="ARBA" id="ARBA00022989"/>
    </source>
</evidence>
<dbReference type="Pfam" id="PF00664">
    <property type="entry name" value="ABC_membrane"/>
    <property type="match status" value="2"/>
</dbReference>
<dbReference type="GO" id="GO:0015421">
    <property type="term" value="F:ABC-type oligopeptide transporter activity"/>
    <property type="evidence" value="ECO:0007669"/>
    <property type="project" value="TreeGrafter"/>
</dbReference>
<dbReference type="InterPro" id="IPR039421">
    <property type="entry name" value="Type_1_exporter"/>
</dbReference>
<dbReference type="SMART" id="SM00382">
    <property type="entry name" value="AAA"/>
    <property type="match status" value="2"/>
</dbReference>
<feature type="compositionally biased region" description="Low complexity" evidence="14">
    <location>
        <begin position="1"/>
        <end position="11"/>
    </location>
</feature>
<dbReference type="InterPro" id="IPR017871">
    <property type="entry name" value="ABC_transporter-like_CS"/>
</dbReference>
<feature type="transmembrane region" description="Helical" evidence="15">
    <location>
        <begin position="613"/>
        <end position="636"/>
    </location>
</feature>
<evidence type="ECO:0000256" key="11">
    <source>
        <dbReference type="ARBA" id="ARBA00023136"/>
    </source>
</evidence>
<evidence type="ECO:0000256" key="3">
    <source>
        <dbReference type="ARBA" id="ARBA00012191"/>
    </source>
</evidence>
<feature type="transmembrane region" description="Helical" evidence="15">
    <location>
        <begin position="1568"/>
        <end position="1587"/>
    </location>
</feature>
<dbReference type="InterPro" id="IPR003439">
    <property type="entry name" value="ABC_transporter-like_ATP-bd"/>
</dbReference>
<dbReference type="InterPro" id="IPR027417">
    <property type="entry name" value="P-loop_NTPase"/>
</dbReference>
<feature type="domain" description="Major facilitator superfamily (MFS) profile" evidence="16">
    <location>
        <begin position="234"/>
        <end position="667"/>
    </location>
</feature>
<feature type="transmembrane region" description="Helical" evidence="15">
    <location>
        <begin position="529"/>
        <end position="548"/>
    </location>
</feature>
<dbReference type="PROSITE" id="PS50850">
    <property type="entry name" value="MFS"/>
    <property type="match status" value="1"/>
</dbReference>
<evidence type="ECO:0000256" key="15">
    <source>
        <dbReference type="SAM" id="Phobius"/>
    </source>
</evidence>
<dbReference type="InterPro" id="IPR020846">
    <property type="entry name" value="MFS_dom"/>
</dbReference>
<feature type="transmembrane region" description="Helical" evidence="15">
    <location>
        <begin position="339"/>
        <end position="361"/>
    </location>
</feature>
<dbReference type="PANTHER" id="PTHR43394:SF27">
    <property type="entry name" value="ATP-DEPENDENT TRANSLOCASE ABCB1-LIKE"/>
    <property type="match status" value="1"/>
</dbReference>
<name>A0A8R1HMH7_CAEJA</name>
<dbReference type="SUPFAM" id="SSF90123">
    <property type="entry name" value="ABC transporter transmembrane region"/>
    <property type="match status" value="2"/>
</dbReference>
<keyword evidence="6" id="KW-0677">Repeat</keyword>
<evidence type="ECO:0000313" key="19">
    <source>
        <dbReference type="EnsemblMetazoa" id="CJA03941.1"/>
    </source>
</evidence>
<protein>
    <recommendedName>
        <fullName evidence="3">ABC-type xenobiotic transporter</fullName>
        <ecNumber evidence="3">7.6.2.2</ecNumber>
    </recommendedName>
</protein>
<keyword evidence="7" id="KW-0547">Nucleotide-binding</keyword>
<feature type="transmembrane region" description="Helical" evidence="15">
    <location>
        <begin position="815"/>
        <end position="837"/>
    </location>
</feature>